<keyword evidence="1" id="KW-0732">Signal</keyword>
<dbReference type="EMBL" id="GEDV01002270">
    <property type="protein sequence ID" value="JAP86287.1"/>
    <property type="molecule type" value="Transcribed_RNA"/>
</dbReference>
<evidence type="ECO:0000256" key="1">
    <source>
        <dbReference type="SAM" id="SignalP"/>
    </source>
</evidence>
<feature type="chain" id="PRO_5007286769" evidence="1">
    <location>
        <begin position="21"/>
        <end position="93"/>
    </location>
</feature>
<name>A0A131Z4Q9_RHIAP</name>
<protein>
    <submittedName>
        <fullName evidence="2">8.9 kDa family member</fullName>
    </submittedName>
</protein>
<evidence type="ECO:0000313" key="2">
    <source>
        <dbReference type="EMBL" id="JAP86287.1"/>
    </source>
</evidence>
<accession>A0A131Z4Q9</accession>
<organism evidence="2">
    <name type="scientific">Rhipicephalus appendiculatus</name>
    <name type="common">Brown ear tick</name>
    <dbReference type="NCBI Taxonomy" id="34631"/>
    <lineage>
        <taxon>Eukaryota</taxon>
        <taxon>Metazoa</taxon>
        <taxon>Ecdysozoa</taxon>
        <taxon>Arthropoda</taxon>
        <taxon>Chelicerata</taxon>
        <taxon>Arachnida</taxon>
        <taxon>Acari</taxon>
        <taxon>Parasitiformes</taxon>
        <taxon>Ixodida</taxon>
        <taxon>Ixodoidea</taxon>
        <taxon>Ixodidae</taxon>
        <taxon>Rhipicephalinae</taxon>
        <taxon>Rhipicephalus</taxon>
        <taxon>Rhipicephalus</taxon>
    </lineage>
</organism>
<reference evidence="2" key="1">
    <citation type="journal article" date="2016" name="Ticks Tick Borne Dis.">
        <title>De novo assembly and annotation of the salivary gland transcriptome of Rhipicephalus appendiculatus male and female ticks during blood feeding.</title>
        <authorList>
            <person name="de Castro M.H."/>
            <person name="de Klerk D."/>
            <person name="Pienaar R."/>
            <person name="Latif A.A."/>
            <person name="Rees D.J."/>
            <person name="Mans B.J."/>
        </authorList>
    </citation>
    <scope>NUCLEOTIDE SEQUENCE</scope>
    <source>
        <tissue evidence="2">Salivary glands</tissue>
    </source>
</reference>
<feature type="signal peptide" evidence="1">
    <location>
        <begin position="1"/>
        <end position="20"/>
    </location>
</feature>
<sequence>MHWATVSVVIVLIFMLYSTSDFGVTTFCRPPNCSKRPKNKTCRRPCVGYFCANGTLMVEKCKGEGDPLCTIKFRGNGKYPDCCGVAMCTTSRG</sequence>
<proteinExistence type="predicted"/>
<dbReference type="AlphaFoldDB" id="A0A131Z4Q9"/>